<dbReference type="InterPro" id="IPR052200">
    <property type="entry name" value="Protoporphyrinogen_IX_DH"/>
</dbReference>
<feature type="domain" description="Flavodoxin-like" evidence="2">
    <location>
        <begin position="4"/>
        <end position="161"/>
    </location>
</feature>
<sequence>MKILLIYSSRTGNTKKVAEAIYEVLPEGSVICPVDDNPSYEDYDMIIIGFWVDKGLPDVKTLKYMENIEGKKIGIFGTSGAYNDSERGKKTLERTRQLLEPRNEVIAEFICQGKIDERLLERYKNRGPDHSNPMTEEKRKRHEEAKKHPNANDLNRAQEVFRKII</sequence>
<dbReference type="PANTHER" id="PTHR38030:SF2">
    <property type="entry name" value="PROTOPORPHYRINOGEN IX DEHYDROGENASE [QUINONE]"/>
    <property type="match status" value="1"/>
</dbReference>
<accession>A0ABS6E8B1</accession>
<evidence type="ECO:0000256" key="1">
    <source>
        <dbReference type="SAM" id="MobiDB-lite"/>
    </source>
</evidence>
<dbReference type="Pfam" id="PF12641">
    <property type="entry name" value="Flavodoxin_3"/>
    <property type="match status" value="1"/>
</dbReference>
<comment type="caution">
    <text evidence="3">The sequence shown here is derived from an EMBL/GenBank/DDBJ whole genome shotgun (WGS) entry which is preliminary data.</text>
</comment>
<dbReference type="InterPro" id="IPR001226">
    <property type="entry name" value="Flavodoxin_CS"/>
</dbReference>
<dbReference type="PANTHER" id="PTHR38030">
    <property type="entry name" value="PROTOPORPHYRINOGEN IX DEHYDROGENASE [MENAQUINONE]"/>
    <property type="match status" value="1"/>
</dbReference>
<dbReference type="Proteomes" id="UP000749471">
    <property type="component" value="Unassembled WGS sequence"/>
</dbReference>
<feature type="compositionally biased region" description="Basic and acidic residues" evidence="1">
    <location>
        <begin position="123"/>
        <end position="147"/>
    </location>
</feature>
<gene>
    <name evidence="3" type="ORF">KQI42_10660</name>
</gene>
<evidence type="ECO:0000259" key="2">
    <source>
        <dbReference type="Pfam" id="PF12641"/>
    </source>
</evidence>
<protein>
    <submittedName>
        <fullName evidence="3">Flavodoxin family protein</fullName>
    </submittedName>
</protein>
<evidence type="ECO:0000313" key="3">
    <source>
        <dbReference type="EMBL" id="MBU5438473.1"/>
    </source>
</evidence>
<dbReference type="RefSeq" id="WP_216519610.1">
    <property type="nucleotide sequence ID" value="NZ_JAHLPM010000008.1"/>
</dbReference>
<reference evidence="3 4" key="1">
    <citation type="submission" date="2021-06" db="EMBL/GenBank/DDBJ databases">
        <authorList>
            <person name="Sun Q."/>
            <person name="Li D."/>
        </authorList>
    </citation>
    <scope>NUCLEOTIDE SEQUENCE [LARGE SCALE GENOMIC DNA]</scope>
    <source>
        <strain evidence="3 4">MSJ-40</strain>
    </source>
</reference>
<dbReference type="InterPro" id="IPR008254">
    <property type="entry name" value="Flavodoxin/NO_synth"/>
</dbReference>
<proteinExistence type="predicted"/>
<name>A0ABS6E8B1_9FIRM</name>
<dbReference type="EMBL" id="JAHLPM010000008">
    <property type="protein sequence ID" value="MBU5438473.1"/>
    <property type="molecule type" value="Genomic_DNA"/>
</dbReference>
<feature type="region of interest" description="Disordered" evidence="1">
    <location>
        <begin position="123"/>
        <end position="157"/>
    </location>
</feature>
<keyword evidence="4" id="KW-1185">Reference proteome</keyword>
<evidence type="ECO:0000313" key="4">
    <source>
        <dbReference type="Proteomes" id="UP000749471"/>
    </source>
</evidence>
<organism evidence="3 4">
    <name type="scientific">Tissierella simiarum</name>
    <dbReference type="NCBI Taxonomy" id="2841534"/>
    <lineage>
        <taxon>Bacteria</taxon>
        <taxon>Bacillati</taxon>
        <taxon>Bacillota</taxon>
        <taxon>Tissierellia</taxon>
        <taxon>Tissierellales</taxon>
        <taxon>Tissierellaceae</taxon>
        <taxon>Tissierella</taxon>
    </lineage>
</organism>
<dbReference type="PROSITE" id="PS00201">
    <property type="entry name" value="FLAVODOXIN"/>
    <property type="match status" value="1"/>
</dbReference>